<keyword evidence="3" id="KW-0804">Transcription</keyword>
<dbReference type="GO" id="GO:0003677">
    <property type="term" value="F:DNA binding"/>
    <property type="evidence" value="ECO:0007669"/>
    <property type="project" value="UniProtKB-KW"/>
</dbReference>
<reference evidence="5 6" key="1">
    <citation type="submission" date="2018-05" db="EMBL/GenBank/DDBJ databases">
        <title>Streptomyces venezuelae.</title>
        <authorList>
            <person name="Kim W."/>
            <person name="Lee N."/>
            <person name="Cho B.-K."/>
        </authorList>
    </citation>
    <scope>NUCLEOTIDE SEQUENCE [LARGE SCALE GENOMIC DNA]</scope>
    <source>
        <strain evidence="5 6">ATCC 21782</strain>
    </source>
</reference>
<evidence type="ECO:0000256" key="1">
    <source>
        <dbReference type="ARBA" id="ARBA00023015"/>
    </source>
</evidence>
<dbReference type="InterPro" id="IPR036388">
    <property type="entry name" value="WH-like_DNA-bd_sf"/>
</dbReference>
<organism evidence="5 6">
    <name type="scientific">Streptomyces venezuelae</name>
    <dbReference type="NCBI Taxonomy" id="54571"/>
    <lineage>
        <taxon>Bacteria</taxon>
        <taxon>Bacillati</taxon>
        <taxon>Actinomycetota</taxon>
        <taxon>Actinomycetes</taxon>
        <taxon>Kitasatosporales</taxon>
        <taxon>Streptomycetaceae</taxon>
        <taxon>Streptomyces</taxon>
    </lineage>
</organism>
<dbReference type="Gene3D" id="1.10.287.160">
    <property type="entry name" value="HR1 repeat"/>
    <property type="match status" value="1"/>
</dbReference>
<dbReference type="InterPro" id="IPR036390">
    <property type="entry name" value="WH_DNA-bd_sf"/>
</dbReference>
<protein>
    <submittedName>
        <fullName evidence="5">MarR family transcriptional regulator</fullName>
    </submittedName>
</protein>
<name>A0A5P2DEU3_STRVZ</name>
<evidence type="ECO:0000259" key="4">
    <source>
        <dbReference type="Pfam" id="PF12802"/>
    </source>
</evidence>
<keyword evidence="2" id="KW-0238">DNA-binding</keyword>
<proteinExistence type="predicted"/>
<keyword evidence="1" id="KW-0805">Transcription regulation</keyword>
<dbReference type="OrthoDB" id="67158at2"/>
<dbReference type="EMBL" id="CP029190">
    <property type="protein sequence ID" value="QES52727.1"/>
    <property type="molecule type" value="Genomic_DNA"/>
</dbReference>
<dbReference type="Pfam" id="PF12802">
    <property type="entry name" value="MarR_2"/>
    <property type="match status" value="1"/>
</dbReference>
<dbReference type="PANTHER" id="PTHR38465">
    <property type="entry name" value="HTH-TYPE TRANSCRIPTIONAL REGULATOR MJ1563-RELATED"/>
    <property type="match status" value="1"/>
</dbReference>
<dbReference type="InterPro" id="IPR052362">
    <property type="entry name" value="HTH-GbsR_regulator"/>
</dbReference>
<gene>
    <name evidence="5" type="ORF">DEJ50_28585</name>
</gene>
<dbReference type="AlphaFoldDB" id="A0A5P2DEU3"/>
<accession>A0A5P2DEU3</accession>
<dbReference type="SUPFAM" id="SSF46785">
    <property type="entry name" value="Winged helix' DNA-binding domain"/>
    <property type="match status" value="1"/>
</dbReference>
<dbReference type="PANTHER" id="PTHR38465:SF2">
    <property type="entry name" value="HTH-TYPE TRANSCRIPTIONAL REGULATOR MMPR5"/>
    <property type="match status" value="1"/>
</dbReference>
<dbReference type="Gene3D" id="1.10.10.10">
    <property type="entry name" value="Winged helix-like DNA-binding domain superfamily/Winged helix DNA-binding domain"/>
    <property type="match status" value="1"/>
</dbReference>
<dbReference type="InterPro" id="IPR011991">
    <property type="entry name" value="ArsR-like_HTH"/>
</dbReference>
<dbReference type="InterPro" id="IPR000835">
    <property type="entry name" value="HTH_MarR-typ"/>
</dbReference>
<feature type="domain" description="HTH marR-type" evidence="4">
    <location>
        <begin position="2"/>
        <end position="59"/>
    </location>
</feature>
<dbReference type="Proteomes" id="UP000325211">
    <property type="component" value="Chromosome"/>
</dbReference>
<evidence type="ECO:0000256" key="2">
    <source>
        <dbReference type="ARBA" id="ARBA00023125"/>
    </source>
</evidence>
<dbReference type="GO" id="GO:0003700">
    <property type="term" value="F:DNA-binding transcription factor activity"/>
    <property type="evidence" value="ECO:0007669"/>
    <property type="project" value="InterPro"/>
</dbReference>
<evidence type="ECO:0000256" key="3">
    <source>
        <dbReference type="ARBA" id="ARBA00023163"/>
    </source>
</evidence>
<dbReference type="CDD" id="cd00090">
    <property type="entry name" value="HTH_ARSR"/>
    <property type="match status" value="1"/>
</dbReference>
<sequence length="137" mass="15245">MPRMPSRVFSCLMAHDRGVLTSAQLSERLQVSPAAVSGAVGYLVRVGLVSREREPGSRRDRYRVRDNAWFESMAQRDETMLRWIRVLKEGVDAVGGDSAAGRRLSESGEFFAFMMAELSGVLDRWRARQGIGPTGTP</sequence>
<evidence type="ECO:0000313" key="6">
    <source>
        <dbReference type="Proteomes" id="UP000325211"/>
    </source>
</evidence>
<evidence type="ECO:0000313" key="5">
    <source>
        <dbReference type="EMBL" id="QES52727.1"/>
    </source>
</evidence>